<dbReference type="InterPro" id="IPR001460">
    <property type="entry name" value="PCN-bd_Tpept"/>
</dbReference>
<keyword evidence="12" id="KW-0573">Peptidoglycan synthesis</keyword>
<evidence type="ECO:0000256" key="7">
    <source>
        <dbReference type="ARBA" id="ARBA00022676"/>
    </source>
</evidence>
<evidence type="ECO:0000256" key="5">
    <source>
        <dbReference type="ARBA" id="ARBA00022645"/>
    </source>
</evidence>
<evidence type="ECO:0000256" key="4">
    <source>
        <dbReference type="ARBA" id="ARBA00007739"/>
    </source>
</evidence>
<dbReference type="UniPathway" id="UPA00219"/>
<dbReference type="KEGG" id="kde:CDSE_0146"/>
<evidence type="ECO:0000256" key="16">
    <source>
        <dbReference type="ARBA" id="ARBA00023316"/>
    </source>
</evidence>
<dbReference type="GO" id="GO:0004180">
    <property type="term" value="F:carboxypeptidase activity"/>
    <property type="evidence" value="ECO:0007669"/>
    <property type="project" value="UniProtKB-KW"/>
</dbReference>
<reference evidence="23 24" key="1">
    <citation type="journal article" date="2013" name="Genome Biol. Evol.">
        <title>Genome evolution and phylogenomic analysis of candidatus kinetoplastibacterium, the betaproteobacterial endosymbionts of strigomonas and angomonas.</title>
        <authorList>
            <person name="Alves J.M."/>
            <person name="Serrano M.G."/>
            <person name="Maia da Silva F."/>
            <person name="Voegtly L.J."/>
            <person name="Matveyev A.V."/>
            <person name="Teixeira M.M."/>
            <person name="Camargo E.P."/>
            <person name="Buck G.A."/>
        </authorList>
    </citation>
    <scope>NUCLEOTIDE SEQUENCE [LARGE SCALE GENOMIC DNA]</scope>
    <source>
        <strain evidence="23 24">TCC079E</strain>
    </source>
</reference>
<feature type="domain" description="Penicillin-binding protein transpeptidase" evidence="21">
    <location>
        <begin position="422"/>
        <end position="666"/>
    </location>
</feature>
<dbReference type="eggNOG" id="COG5009">
    <property type="taxonomic scope" value="Bacteria"/>
</dbReference>
<dbReference type="InterPro" id="IPR050396">
    <property type="entry name" value="Glycosyltr_51/Transpeptidase"/>
</dbReference>
<comment type="similarity">
    <text evidence="4">In the N-terminal section; belongs to the glycosyltransferase 51 family.</text>
</comment>
<evidence type="ECO:0000313" key="24">
    <source>
        <dbReference type="Proteomes" id="UP000011547"/>
    </source>
</evidence>
<evidence type="ECO:0000256" key="14">
    <source>
        <dbReference type="ARBA" id="ARBA00023136"/>
    </source>
</evidence>
<dbReference type="Gene3D" id="3.40.710.10">
    <property type="entry name" value="DD-peptidase/beta-lactamase superfamily"/>
    <property type="match status" value="2"/>
</dbReference>
<evidence type="ECO:0000256" key="17">
    <source>
        <dbReference type="ARBA" id="ARBA00044770"/>
    </source>
</evidence>
<keyword evidence="24" id="KW-1185">Reference proteome</keyword>
<evidence type="ECO:0000256" key="12">
    <source>
        <dbReference type="ARBA" id="ARBA00022984"/>
    </source>
</evidence>
<keyword evidence="13 20" id="KW-1133">Transmembrane helix</keyword>
<evidence type="ECO:0000256" key="13">
    <source>
        <dbReference type="ARBA" id="ARBA00022989"/>
    </source>
</evidence>
<dbReference type="PANTHER" id="PTHR32282">
    <property type="entry name" value="BINDING PROTEIN TRANSPEPTIDASE, PUTATIVE-RELATED"/>
    <property type="match status" value="1"/>
</dbReference>
<feature type="domain" description="Glycosyl transferase family 51" evidence="22">
    <location>
        <begin position="54"/>
        <end position="226"/>
    </location>
</feature>
<dbReference type="GO" id="GO:0008360">
    <property type="term" value="P:regulation of cell shape"/>
    <property type="evidence" value="ECO:0007669"/>
    <property type="project" value="UniProtKB-KW"/>
</dbReference>
<dbReference type="Proteomes" id="UP000011547">
    <property type="component" value="Chromosome"/>
</dbReference>
<keyword evidence="10" id="KW-0378">Hydrolase</keyword>
<evidence type="ECO:0000256" key="18">
    <source>
        <dbReference type="ARBA" id="ARBA00049902"/>
    </source>
</evidence>
<dbReference type="AlphaFoldDB" id="M1LT47"/>
<dbReference type="GO" id="GO:0009252">
    <property type="term" value="P:peptidoglycan biosynthetic process"/>
    <property type="evidence" value="ECO:0007669"/>
    <property type="project" value="UniProtKB-UniPathway"/>
</dbReference>
<feature type="transmembrane region" description="Helical" evidence="20">
    <location>
        <begin position="7"/>
        <end position="27"/>
    </location>
</feature>
<dbReference type="InterPro" id="IPR036950">
    <property type="entry name" value="PBP_transglycosylase"/>
</dbReference>
<accession>M1LT47</accession>
<organism evidence="23 24">
    <name type="scientific">Candidatus Kinetoplastidibacterium desouzai TCC079E</name>
    <dbReference type="NCBI Taxonomy" id="1208919"/>
    <lineage>
        <taxon>Bacteria</taxon>
        <taxon>Pseudomonadati</taxon>
        <taxon>Pseudomonadota</taxon>
        <taxon>Betaproteobacteria</taxon>
        <taxon>Candidatus Kinetoplastidibacterium</taxon>
    </lineage>
</organism>
<dbReference type="Pfam" id="PF00905">
    <property type="entry name" value="Transpeptidase"/>
    <property type="match status" value="1"/>
</dbReference>
<comment type="catalytic activity">
    <reaction evidence="18">
        <text>[GlcNAc-(1-&gt;4)-Mur2Ac(oyl-L-Ala-gamma-D-Glu-L-Lys-D-Ala-D-Ala)](n)-di-trans,octa-cis-undecaprenyl diphosphate + beta-D-GlcNAc-(1-&gt;4)-Mur2Ac(oyl-L-Ala-gamma-D-Glu-L-Lys-D-Ala-D-Ala)-di-trans,octa-cis-undecaprenyl diphosphate = [GlcNAc-(1-&gt;4)-Mur2Ac(oyl-L-Ala-gamma-D-Glu-L-Lys-D-Ala-D-Ala)](n+1)-di-trans,octa-cis-undecaprenyl diphosphate + di-trans,octa-cis-undecaprenyl diphosphate + H(+)</text>
        <dbReference type="Rhea" id="RHEA:23708"/>
        <dbReference type="Rhea" id="RHEA-COMP:9602"/>
        <dbReference type="Rhea" id="RHEA-COMP:9603"/>
        <dbReference type="ChEBI" id="CHEBI:15378"/>
        <dbReference type="ChEBI" id="CHEBI:58405"/>
        <dbReference type="ChEBI" id="CHEBI:60033"/>
        <dbReference type="ChEBI" id="CHEBI:78435"/>
        <dbReference type="EC" id="2.4.99.28"/>
    </reaction>
</comment>
<dbReference type="EMBL" id="CP003803">
    <property type="protein sequence ID" value="AGF47251.1"/>
    <property type="molecule type" value="Genomic_DNA"/>
</dbReference>
<evidence type="ECO:0000256" key="9">
    <source>
        <dbReference type="ARBA" id="ARBA00022692"/>
    </source>
</evidence>
<evidence type="ECO:0000256" key="20">
    <source>
        <dbReference type="SAM" id="Phobius"/>
    </source>
</evidence>
<dbReference type="STRING" id="1208919.CDSE_0146"/>
<keyword evidence="15" id="KW-0511">Multifunctional enzyme</keyword>
<sequence>MIRILIIPIHLLISLTTFVFIILSITWSKLPNLDAMTNYKPPIPLRIYSADHILIGEFGEERRKLLKFHEIPDQMKMAILATEDDRFYQHKGIDWQGILRAGIVNLKNMSKSQGASTITMQVARNFYLSTEKTYLRKVYELLLTIKIESELTKNQILELYMNQIYLGHHTYGFEAASLKYLNKSLSEINIAEAALLAGIPKAPSIYNPISNFSRAKTRQKYILDRMLSLEYISKSEYIDALNKKIIIKTINKQSENYNSHGEYVAEIVRQLLFKVYKNKLYSKGINVYTTIKAKDQEAAYQAIRSAVIKYTLQSEYNGPEEKIKVPVKLEDKLTFHDENIHKILDQLYDSDELKAYLVINIDENEVTLINKNKKLIKLNDKKSINLTRIKDQTKLITVGSIVYVYEKNNIKQITNLPSVQAAFVSISPQNGAILSLIGGFDFNIGNFNRVIQAWRQPGSSIKPFIYAASLEKGVSPNTKVSDLPFSLTAEKTGSKPWNPKNYGHRYEENLTMRQGLYKSKNMISIRILDNIGPIYAQEYLTKFGFDKSKHPAVLSMALGTGLVTPLQLTTAFSVFANGGHLIPPYLIERVTDSNGEILMQHSDVELNDTNQTIDSRVSYIMNNLLKGVATYGTASKAKKALNRSDVAGKTGTTNESFDAWFSGYTPEIVATAWLGFDLPKSLGQYETGGRLAMPIWIDYMKKIIKNLPEHKESNPPEGIIIENNDYYLKEFPPGKTISEICTHIPDNLINTNKKTIKLLQSNNNISSDYTRT</sequence>
<dbReference type="GO" id="GO:0006508">
    <property type="term" value="P:proteolysis"/>
    <property type="evidence" value="ECO:0007669"/>
    <property type="project" value="UniProtKB-KW"/>
</dbReference>
<keyword evidence="14 20" id="KW-0472">Membrane</keyword>
<evidence type="ECO:0000256" key="1">
    <source>
        <dbReference type="ARBA" id="ARBA00004370"/>
    </source>
</evidence>
<evidence type="ECO:0000256" key="11">
    <source>
        <dbReference type="ARBA" id="ARBA00022960"/>
    </source>
</evidence>
<dbReference type="NCBIfam" id="TIGR02074">
    <property type="entry name" value="PBP_1a_fam"/>
    <property type="match status" value="1"/>
</dbReference>
<keyword evidence="6" id="KW-0645">Protease</keyword>
<dbReference type="HOGENOM" id="CLU_006354_2_4_4"/>
<dbReference type="PANTHER" id="PTHR32282:SF27">
    <property type="entry name" value="PENICILLIN-BINDING PROTEIN 1A"/>
    <property type="match status" value="1"/>
</dbReference>
<comment type="pathway">
    <text evidence="19">Glycan biosynthesis.</text>
</comment>
<evidence type="ECO:0000256" key="2">
    <source>
        <dbReference type="ARBA" id="ARBA00004752"/>
    </source>
</evidence>
<dbReference type="GO" id="GO:0008658">
    <property type="term" value="F:penicillin binding"/>
    <property type="evidence" value="ECO:0007669"/>
    <property type="project" value="InterPro"/>
</dbReference>
<evidence type="ECO:0000256" key="6">
    <source>
        <dbReference type="ARBA" id="ARBA00022670"/>
    </source>
</evidence>
<dbReference type="SUPFAM" id="SSF56601">
    <property type="entry name" value="beta-lactamase/transpeptidase-like"/>
    <property type="match status" value="1"/>
</dbReference>
<evidence type="ECO:0000256" key="10">
    <source>
        <dbReference type="ARBA" id="ARBA00022801"/>
    </source>
</evidence>
<dbReference type="InterPro" id="IPR001264">
    <property type="entry name" value="Glyco_trans_51"/>
</dbReference>
<keyword evidence="7 23" id="KW-0328">Glycosyltransferase</keyword>
<comment type="subcellular location">
    <subcellularLocation>
        <location evidence="1">Membrane</location>
    </subcellularLocation>
</comment>
<evidence type="ECO:0000256" key="3">
    <source>
        <dbReference type="ARBA" id="ARBA00007090"/>
    </source>
</evidence>
<gene>
    <name evidence="23" type="ORF">CDSE_0146</name>
</gene>
<evidence type="ECO:0000259" key="21">
    <source>
        <dbReference type="Pfam" id="PF00905"/>
    </source>
</evidence>
<dbReference type="GO" id="GO:0071555">
    <property type="term" value="P:cell wall organization"/>
    <property type="evidence" value="ECO:0007669"/>
    <property type="project" value="UniProtKB-KW"/>
</dbReference>
<protein>
    <recommendedName>
        <fullName evidence="17">peptidoglycan glycosyltransferase</fullName>
        <ecNumber evidence="17">2.4.99.28</ecNumber>
    </recommendedName>
</protein>
<dbReference type="GO" id="GO:0016020">
    <property type="term" value="C:membrane"/>
    <property type="evidence" value="ECO:0007669"/>
    <property type="project" value="UniProtKB-SubCell"/>
</dbReference>
<evidence type="ECO:0000256" key="8">
    <source>
        <dbReference type="ARBA" id="ARBA00022679"/>
    </source>
</evidence>
<dbReference type="PATRIC" id="fig|1208919.3.peg.696"/>
<dbReference type="Gene3D" id="1.10.3810.10">
    <property type="entry name" value="Biosynthetic peptidoglycan transglycosylase-like"/>
    <property type="match status" value="1"/>
</dbReference>
<evidence type="ECO:0000256" key="19">
    <source>
        <dbReference type="ARBA" id="ARBA00060592"/>
    </source>
</evidence>
<dbReference type="SUPFAM" id="SSF53955">
    <property type="entry name" value="Lysozyme-like"/>
    <property type="match status" value="1"/>
</dbReference>
<evidence type="ECO:0000313" key="23">
    <source>
        <dbReference type="EMBL" id="AGF47251.1"/>
    </source>
</evidence>
<proteinExistence type="inferred from homology"/>
<keyword evidence="16" id="KW-0961">Cell wall biogenesis/degradation</keyword>
<dbReference type="InterPro" id="IPR023346">
    <property type="entry name" value="Lysozyme-like_dom_sf"/>
</dbReference>
<dbReference type="GO" id="GO:0008955">
    <property type="term" value="F:peptidoglycan glycosyltransferase activity"/>
    <property type="evidence" value="ECO:0007669"/>
    <property type="project" value="UniProtKB-EC"/>
</dbReference>
<comment type="similarity">
    <text evidence="3">In the C-terminal section; belongs to the transpeptidase family.</text>
</comment>
<keyword evidence="5" id="KW-0121">Carboxypeptidase</keyword>
<dbReference type="EC" id="2.4.99.28" evidence="17"/>
<dbReference type="Pfam" id="PF00912">
    <property type="entry name" value="Transgly"/>
    <property type="match status" value="1"/>
</dbReference>
<name>M1LT47_9PROT</name>
<keyword evidence="9 20" id="KW-0812">Transmembrane</keyword>
<dbReference type="GO" id="GO:0030288">
    <property type="term" value="C:outer membrane-bounded periplasmic space"/>
    <property type="evidence" value="ECO:0007669"/>
    <property type="project" value="TreeGrafter"/>
</dbReference>
<evidence type="ECO:0000259" key="22">
    <source>
        <dbReference type="Pfam" id="PF00912"/>
    </source>
</evidence>
<dbReference type="FunFam" id="1.10.3810.10:FF:000003">
    <property type="entry name" value="Penicillin-binding protein 1a"/>
    <property type="match status" value="1"/>
</dbReference>
<keyword evidence="8 23" id="KW-0808">Transferase</keyword>
<dbReference type="InterPro" id="IPR012338">
    <property type="entry name" value="Beta-lactam/transpept-like"/>
</dbReference>
<comment type="pathway">
    <text evidence="2">Cell wall biogenesis; peptidoglycan biosynthesis.</text>
</comment>
<keyword evidence="11" id="KW-0133">Cell shape</keyword>
<evidence type="ECO:0000256" key="15">
    <source>
        <dbReference type="ARBA" id="ARBA00023268"/>
    </source>
</evidence>